<gene>
    <name evidence="2" type="ORF">AMAG_10720</name>
</gene>
<dbReference type="VEuPathDB" id="FungiDB:AMAG_10720"/>
<dbReference type="InterPro" id="IPR002925">
    <property type="entry name" value="Dienelactn_hydro"/>
</dbReference>
<dbReference type="Pfam" id="PF01738">
    <property type="entry name" value="DLH"/>
    <property type="match status" value="1"/>
</dbReference>
<reference evidence="3" key="2">
    <citation type="submission" date="2009-11" db="EMBL/GenBank/DDBJ databases">
        <title>The Genome Sequence of Allomyces macrogynus strain ATCC 38327.</title>
        <authorList>
            <consortium name="The Broad Institute Genome Sequencing Platform"/>
            <person name="Russ C."/>
            <person name="Cuomo C."/>
            <person name="Shea T."/>
            <person name="Young S.K."/>
            <person name="Zeng Q."/>
            <person name="Koehrsen M."/>
            <person name="Haas B."/>
            <person name="Borodovsky M."/>
            <person name="Guigo R."/>
            <person name="Alvarado L."/>
            <person name="Berlin A."/>
            <person name="Borenstein D."/>
            <person name="Chen Z."/>
            <person name="Engels R."/>
            <person name="Freedman E."/>
            <person name="Gellesch M."/>
            <person name="Goldberg J."/>
            <person name="Griggs A."/>
            <person name="Gujja S."/>
            <person name="Heiman D."/>
            <person name="Hepburn T."/>
            <person name="Howarth C."/>
            <person name="Jen D."/>
            <person name="Larson L."/>
            <person name="Lewis B."/>
            <person name="Mehta T."/>
            <person name="Park D."/>
            <person name="Pearson M."/>
            <person name="Roberts A."/>
            <person name="Saif S."/>
            <person name="Shenoy N."/>
            <person name="Sisk P."/>
            <person name="Stolte C."/>
            <person name="Sykes S."/>
            <person name="Walk T."/>
            <person name="White J."/>
            <person name="Yandava C."/>
            <person name="Burger G."/>
            <person name="Gray M.W."/>
            <person name="Holland P.W.H."/>
            <person name="King N."/>
            <person name="Lang F.B.F."/>
            <person name="Roger A.J."/>
            <person name="Ruiz-Trillo I."/>
            <person name="Lander E."/>
            <person name="Nusbaum C."/>
        </authorList>
    </citation>
    <scope>NUCLEOTIDE SEQUENCE [LARGE SCALE GENOMIC DNA]</scope>
    <source>
        <strain evidence="3">ATCC 38327</strain>
    </source>
</reference>
<accession>A0A0L0SRC8</accession>
<dbReference type="PANTHER" id="PTHR47668:SF1">
    <property type="entry name" value="DIENELACTONE HYDROLASE DOMAIN-CONTAINING PROTEIN-RELATED"/>
    <property type="match status" value="1"/>
</dbReference>
<dbReference type="STRING" id="578462.A0A0L0SRC8"/>
<keyword evidence="3" id="KW-1185">Reference proteome</keyword>
<feature type="domain" description="Dienelactone hydrolase" evidence="1">
    <location>
        <begin position="56"/>
        <end position="270"/>
    </location>
</feature>
<organism evidence="2 3">
    <name type="scientific">Allomyces macrogynus (strain ATCC 38327)</name>
    <name type="common">Allomyces javanicus var. macrogynus</name>
    <dbReference type="NCBI Taxonomy" id="578462"/>
    <lineage>
        <taxon>Eukaryota</taxon>
        <taxon>Fungi</taxon>
        <taxon>Fungi incertae sedis</taxon>
        <taxon>Blastocladiomycota</taxon>
        <taxon>Blastocladiomycetes</taxon>
        <taxon>Blastocladiales</taxon>
        <taxon>Blastocladiaceae</taxon>
        <taxon>Allomyces</taxon>
    </lineage>
</organism>
<dbReference type="GO" id="GO:0016787">
    <property type="term" value="F:hydrolase activity"/>
    <property type="evidence" value="ECO:0007669"/>
    <property type="project" value="InterPro"/>
</dbReference>
<dbReference type="SUPFAM" id="SSF53474">
    <property type="entry name" value="alpha/beta-Hydrolases"/>
    <property type="match status" value="1"/>
</dbReference>
<name>A0A0L0SRC8_ALLM3</name>
<dbReference type="eggNOG" id="KOG3043">
    <property type="taxonomic scope" value="Eukaryota"/>
</dbReference>
<dbReference type="EMBL" id="GG745346">
    <property type="protein sequence ID" value="KNE65056.1"/>
    <property type="molecule type" value="Genomic_DNA"/>
</dbReference>
<dbReference type="OMA" id="YDIFGIW"/>
<reference evidence="2 3" key="1">
    <citation type="submission" date="2009-11" db="EMBL/GenBank/DDBJ databases">
        <title>Annotation of Allomyces macrogynus ATCC 38327.</title>
        <authorList>
            <consortium name="The Broad Institute Genome Sequencing Platform"/>
            <person name="Russ C."/>
            <person name="Cuomo C."/>
            <person name="Burger G."/>
            <person name="Gray M.W."/>
            <person name="Holland P.W.H."/>
            <person name="King N."/>
            <person name="Lang F.B.F."/>
            <person name="Roger A.J."/>
            <person name="Ruiz-Trillo I."/>
            <person name="Young S.K."/>
            <person name="Zeng Q."/>
            <person name="Gargeya S."/>
            <person name="Fitzgerald M."/>
            <person name="Haas B."/>
            <person name="Abouelleil A."/>
            <person name="Alvarado L."/>
            <person name="Arachchi H.M."/>
            <person name="Berlin A."/>
            <person name="Chapman S.B."/>
            <person name="Gearin G."/>
            <person name="Goldberg J."/>
            <person name="Griggs A."/>
            <person name="Gujja S."/>
            <person name="Hansen M."/>
            <person name="Heiman D."/>
            <person name="Howarth C."/>
            <person name="Larimer J."/>
            <person name="Lui A."/>
            <person name="MacDonald P.J.P."/>
            <person name="McCowen C."/>
            <person name="Montmayeur A."/>
            <person name="Murphy C."/>
            <person name="Neiman D."/>
            <person name="Pearson M."/>
            <person name="Priest M."/>
            <person name="Roberts A."/>
            <person name="Saif S."/>
            <person name="Shea T."/>
            <person name="Sisk P."/>
            <person name="Stolte C."/>
            <person name="Sykes S."/>
            <person name="Wortman J."/>
            <person name="Nusbaum C."/>
            <person name="Birren B."/>
        </authorList>
    </citation>
    <scope>NUCLEOTIDE SEQUENCE [LARGE SCALE GENOMIC DNA]</scope>
    <source>
        <strain evidence="2 3">ATCC 38327</strain>
    </source>
</reference>
<dbReference type="AlphaFoldDB" id="A0A0L0SRC8"/>
<dbReference type="Proteomes" id="UP000054350">
    <property type="component" value="Unassembled WGS sequence"/>
</dbReference>
<dbReference type="Gene3D" id="3.40.50.1820">
    <property type="entry name" value="alpha/beta hydrolase"/>
    <property type="match status" value="1"/>
</dbReference>
<evidence type="ECO:0000259" key="1">
    <source>
        <dbReference type="Pfam" id="PF01738"/>
    </source>
</evidence>
<proteinExistence type="predicted"/>
<evidence type="ECO:0000313" key="2">
    <source>
        <dbReference type="EMBL" id="KNE65056.1"/>
    </source>
</evidence>
<dbReference type="OrthoDB" id="2147163at2759"/>
<evidence type="ECO:0000313" key="3">
    <source>
        <dbReference type="Proteomes" id="UP000054350"/>
    </source>
</evidence>
<protein>
    <recommendedName>
        <fullName evidence="1">Dienelactone hydrolase domain-containing protein</fullName>
    </recommendedName>
</protein>
<sequence>MSTSANNTATTSKSTEQAAPLHSAACCKRAPVVYSDYTPKGAVQIVTLESAAGKSMEVYSTGPANATRAIIFIYDIFGFHPATFQVADLLSEQLKARVVMPDLLLGNAFDAATWTPQEQAKLGAWLQNHGGWHVVSPLLVGVFDWLAATYPATRDHTGMVGLCWGGKVTLISLMAFADRLRAGATPHPSASEVNDAVNAKRPVLVIPSADEGELDEMAAVLAEKKDGSRVVPFLDMHHGFCGARADFKDEKNRQRTAEAVQLMADFFEQVL</sequence>
<dbReference type="PANTHER" id="PTHR47668">
    <property type="entry name" value="DIENELACTONE HYDROLASE FAMILY PROTEIN (AFU_ORTHOLOGUE AFUA_6G01940)"/>
    <property type="match status" value="1"/>
</dbReference>
<dbReference type="InterPro" id="IPR029058">
    <property type="entry name" value="AB_hydrolase_fold"/>
</dbReference>